<accession>A0AAN6PUQ9</accession>
<evidence type="ECO:0000256" key="1">
    <source>
        <dbReference type="SAM" id="MobiDB-lite"/>
    </source>
</evidence>
<feature type="compositionally biased region" description="Polar residues" evidence="1">
    <location>
        <begin position="471"/>
        <end position="480"/>
    </location>
</feature>
<evidence type="ECO:0000313" key="3">
    <source>
        <dbReference type="Proteomes" id="UP001305647"/>
    </source>
</evidence>
<dbReference type="AlphaFoldDB" id="A0AAN6PUQ9"/>
<name>A0AAN6PUQ9_9PEZI</name>
<dbReference type="Proteomes" id="UP001305647">
    <property type="component" value="Unassembled WGS sequence"/>
</dbReference>
<comment type="caution">
    <text evidence="2">The sequence shown here is derived from an EMBL/GenBank/DDBJ whole genome shotgun (WGS) entry which is preliminary data.</text>
</comment>
<proteinExistence type="predicted"/>
<feature type="compositionally biased region" description="Basic and acidic residues" evidence="1">
    <location>
        <begin position="484"/>
        <end position="494"/>
    </location>
</feature>
<evidence type="ECO:0008006" key="4">
    <source>
        <dbReference type="Google" id="ProtNLM"/>
    </source>
</evidence>
<evidence type="ECO:0000313" key="2">
    <source>
        <dbReference type="EMBL" id="KAK4097009.1"/>
    </source>
</evidence>
<feature type="compositionally biased region" description="Basic and acidic residues" evidence="1">
    <location>
        <begin position="410"/>
        <end position="428"/>
    </location>
</feature>
<dbReference type="EMBL" id="MU863688">
    <property type="protein sequence ID" value="KAK4097009.1"/>
    <property type="molecule type" value="Genomic_DNA"/>
</dbReference>
<reference evidence="2" key="2">
    <citation type="submission" date="2023-05" db="EMBL/GenBank/DDBJ databases">
        <authorList>
            <consortium name="Lawrence Berkeley National Laboratory"/>
            <person name="Steindorff A."/>
            <person name="Hensen N."/>
            <person name="Bonometti L."/>
            <person name="Westerberg I."/>
            <person name="Brannstrom I.O."/>
            <person name="Guillou S."/>
            <person name="Cros-Aarteil S."/>
            <person name="Calhoun S."/>
            <person name="Haridas S."/>
            <person name="Kuo A."/>
            <person name="Mondo S."/>
            <person name="Pangilinan J."/>
            <person name="Riley R."/>
            <person name="Labutti K."/>
            <person name="Andreopoulos B."/>
            <person name="Lipzen A."/>
            <person name="Chen C."/>
            <person name="Yanf M."/>
            <person name="Daum C."/>
            <person name="Ng V."/>
            <person name="Clum A."/>
            <person name="Ohm R."/>
            <person name="Martin F."/>
            <person name="Silar P."/>
            <person name="Natvig D."/>
            <person name="Lalanne C."/>
            <person name="Gautier V."/>
            <person name="Ament-Velasquez S.L."/>
            <person name="Kruys A."/>
            <person name="Hutchinson M.I."/>
            <person name="Powell A.J."/>
            <person name="Barry K."/>
            <person name="Miller A.N."/>
            <person name="Grigoriev I.V."/>
            <person name="Debuchy R."/>
            <person name="Gladieux P."/>
            <person name="Thoren M.H."/>
            <person name="Johannesson H."/>
        </authorList>
    </citation>
    <scope>NUCLEOTIDE SEQUENCE</scope>
    <source>
        <strain evidence="2">CBS 757.83</strain>
    </source>
</reference>
<keyword evidence="3" id="KW-1185">Reference proteome</keyword>
<protein>
    <recommendedName>
        <fullName evidence="4">Ankyrin 2,3/unc44</fullName>
    </recommendedName>
</protein>
<gene>
    <name evidence="2" type="ORF">N658DRAFT_489536</name>
</gene>
<organism evidence="2 3">
    <name type="scientific">Parathielavia hyrcaniae</name>
    <dbReference type="NCBI Taxonomy" id="113614"/>
    <lineage>
        <taxon>Eukaryota</taxon>
        <taxon>Fungi</taxon>
        <taxon>Dikarya</taxon>
        <taxon>Ascomycota</taxon>
        <taxon>Pezizomycotina</taxon>
        <taxon>Sordariomycetes</taxon>
        <taxon>Sordariomycetidae</taxon>
        <taxon>Sordariales</taxon>
        <taxon>Chaetomiaceae</taxon>
        <taxon>Parathielavia</taxon>
    </lineage>
</organism>
<reference evidence="2" key="1">
    <citation type="journal article" date="2023" name="Mol. Phylogenet. Evol.">
        <title>Genome-scale phylogeny and comparative genomics of the fungal order Sordariales.</title>
        <authorList>
            <person name="Hensen N."/>
            <person name="Bonometti L."/>
            <person name="Westerberg I."/>
            <person name="Brannstrom I.O."/>
            <person name="Guillou S."/>
            <person name="Cros-Aarteil S."/>
            <person name="Calhoun S."/>
            <person name="Haridas S."/>
            <person name="Kuo A."/>
            <person name="Mondo S."/>
            <person name="Pangilinan J."/>
            <person name="Riley R."/>
            <person name="LaButti K."/>
            <person name="Andreopoulos B."/>
            <person name="Lipzen A."/>
            <person name="Chen C."/>
            <person name="Yan M."/>
            <person name="Daum C."/>
            <person name="Ng V."/>
            <person name="Clum A."/>
            <person name="Steindorff A."/>
            <person name="Ohm R.A."/>
            <person name="Martin F."/>
            <person name="Silar P."/>
            <person name="Natvig D.O."/>
            <person name="Lalanne C."/>
            <person name="Gautier V."/>
            <person name="Ament-Velasquez S.L."/>
            <person name="Kruys A."/>
            <person name="Hutchinson M.I."/>
            <person name="Powell A.J."/>
            <person name="Barry K."/>
            <person name="Miller A.N."/>
            <person name="Grigoriev I.V."/>
            <person name="Debuchy R."/>
            <person name="Gladieux P."/>
            <person name="Hiltunen Thoren M."/>
            <person name="Johannesson H."/>
        </authorList>
    </citation>
    <scope>NUCLEOTIDE SEQUENCE</scope>
    <source>
        <strain evidence="2">CBS 757.83</strain>
    </source>
</reference>
<sequence length="606" mass="70478">MKQNRRDNGGLDLEFDGWENLAGEQRDQLAQRLKYFHVPASALQDNDDTQSRPVDLDMVAARLREISDNQDALPPDAPPLPPSERISTPLCDEVVETRASQTIAYHELVKNGGRIPVWDVSHEQRTRWKAFRNWQKYNRGIYDEDEEFAAYFEEAWRSMEERQANMSKSRRRDMELEERRRIESLRAEFKKNQEEKGLDDGDAGFLAFAEEEERRSIEAGHWWSSMTKGQYRRSRRVGFNHDQSWRYKEYYLWLREDNGRGGFPEYVAEAKRRLARHGFTRTFQLDKDPAQQDKLTTWIEYLNYEYSWHDRYERSIERLQPKCDEAWEKLVDSGVLRPGETYESVRTVEAAFRLSAKEALRMLERRSDLIINFIRGNWDLPKQKNNLHRQRRLLQWILEQVPLIEAELNEPKRSRLHQDAEATDDSKPTKRKRGEPSAVAYDMVSSVRATRSLKHGHGDERPPKRLRKNAQHSASHSAVGTSEIPKDRPSRRIETSQSRAIPRQPVLKNSPDADARTLAGRRCRGPPRAGTGPSFSFAEALALRLAKALLSPPLSLRVPLTVHHDGPGGRPYKNVRLHPPAREGFNQTLAQPRNVICITRLRSTHL</sequence>
<feature type="region of interest" description="Disordered" evidence="1">
    <location>
        <begin position="410"/>
        <end position="531"/>
    </location>
</feature>